<evidence type="ECO:0000256" key="4">
    <source>
        <dbReference type="ARBA" id="ARBA00022857"/>
    </source>
</evidence>
<dbReference type="InterPro" id="IPR001100">
    <property type="entry name" value="Pyr_nuc-diS_OxRdtase"/>
</dbReference>
<dbReference type="PROSITE" id="PS00076">
    <property type="entry name" value="PYRIDINE_REDOX_1"/>
    <property type="match status" value="1"/>
</dbReference>
<evidence type="ECO:0000256" key="2">
    <source>
        <dbReference type="ARBA" id="ARBA00022630"/>
    </source>
</evidence>
<evidence type="ECO:0000256" key="8">
    <source>
        <dbReference type="PIRSR" id="PIRSR000350-3"/>
    </source>
</evidence>
<dbReference type="GO" id="GO:0050660">
    <property type="term" value="F:flavin adenine dinucleotide binding"/>
    <property type="evidence" value="ECO:0007669"/>
    <property type="project" value="TreeGrafter"/>
</dbReference>
<comment type="caution">
    <text evidence="13">The sequence shown here is derived from an EMBL/GenBank/DDBJ whole genome shotgun (WGS) entry which is preliminary data.</text>
</comment>
<keyword evidence="5 10" id="KW-0560">Oxidoreductase</keyword>
<keyword evidence="3 8" id="KW-0274">FAD</keyword>
<reference evidence="13 14" key="1">
    <citation type="submission" date="2019-03" db="EMBL/GenBank/DDBJ databases">
        <title>Genomic Encyclopedia of Type Strains, Phase IV (KMG-IV): sequencing the most valuable type-strain genomes for metagenomic binning, comparative biology and taxonomic classification.</title>
        <authorList>
            <person name="Goeker M."/>
        </authorList>
    </citation>
    <scope>NUCLEOTIDE SEQUENCE [LARGE SCALE GENOMIC DNA]</scope>
    <source>
        <strain evidence="13 14">DSM 25287</strain>
    </source>
</reference>
<comment type="similarity">
    <text evidence="1 10">Belongs to the class-I pyridine nucleotide-disulfide oxidoreductase family.</text>
</comment>
<dbReference type="InterPro" id="IPR036188">
    <property type="entry name" value="FAD/NAD-bd_sf"/>
</dbReference>
<feature type="domain" description="Pyridine nucleotide-disulphide oxidoreductase dimerisation" evidence="11">
    <location>
        <begin position="343"/>
        <end position="446"/>
    </location>
</feature>
<dbReference type="PANTHER" id="PTHR43014:SF2">
    <property type="entry name" value="MERCURIC REDUCTASE"/>
    <property type="match status" value="1"/>
</dbReference>
<dbReference type="AlphaFoldDB" id="A0A4R2KXU2"/>
<keyword evidence="7 10" id="KW-0676">Redox-active center</keyword>
<feature type="binding site" evidence="8">
    <location>
        <position position="268"/>
    </location>
    <ligand>
        <name>NAD(+)</name>
        <dbReference type="ChEBI" id="CHEBI:57540"/>
    </ligand>
</feature>
<sequence length="475" mass="49324">MTHTVDADLCVIGAGSGGLSVAAGAAQLGARTVLIERALMGGDCLNHGCVPSKSLLAAAAAAQAVRDAPRFGVDAGAPHVDFARVRAHVDGVIAAIAPHDSEERFTALGCRVIRAHARFTAPDTLVAGDLSVRARRFVIATGSRPALPPLPGLAERPYLTNESVFALPACPAHLLVLGGGPVGAELAQAFRRLGAAVTLLARTRLLPKEDPQLAAVVLARLRAEGVDVREGCRVERVGGAAGALVLELRDAAGATSTLTGSHLLVAVGRLPNVEDLGLEAAGITTGAGGIAVDARLRTSNRRVFAIGDVVGSYPFTHVAGYHAGIVIRNALFRLPAKVDYRAVPWATYTDPELARVGLDEAAARARHGAVRVLTWAFADNDRARAEAATAGLVKVVATPRGRLLGAAIVGRHAGELIQPWCLALARGLKVGALAGLTVPYPTLAEVNPRVAGSFYAATLFGPRMRRLVRWLARLG</sequence>
<dbReference type="Pfam" id="PF07992">
    <property type="entry name" value="Pyr_redox_2"/>
    <property type="match status" value="1"/>
</dbReference>
<evidence type="ECO:0000256" key="9">
    <source>
        <dbReference type="PIRSR" id="PIRSR000350-4"/>
    </source>
</evidence>
<evidence type="ECO:0000256" key="7">
    <source>
        <dbReference type="ARBA" id="ARBA00023284"/>
    </source>
</evidence>
<proteinExistence type="inferred from homology"/>
<accession>A0A4R2KXU2</accession>
<feature type="binding site" evidence="8">
    <location>
        <begin position="141"/>
        <end position="143"/>
    </location>
    <ligand>
        <name>FAD</name>
        <dbReference type="ChEBI" id="CHEBI:57692"/>
    </ligand>
</feature>
<evidence type="ECO:0000256" key="1">
    <source>
        <dbReference type="ARBA" id="ARBA00007532"/>
    </source>
</evidence>
<name>A0A4R2KXU2_9GAMM</name>
<dbReference type="EMBL" id="SLWY01000022">
    <property type="protein sequence ID" value="TCO78844.1"/>
    <property type="molecule type" value="Genomic_DNA"/>
</dbReference>
<keyword evidence="4" id="KW-0521">NADP</keyword>
<evidence type="ECO:0000313" key="13">
    <source>
        <dbReference type="EMBL" id="TCO78844.1"/>
    </source>
</evidence>
<organism evidence="13 14">
    <name type="scientific">Plasticicumulans lactativorans</name>
    <dbReference type="NCBI Taxonomy" id="1133106"/>
    <lineage>
        <taxon>Bacteria</taxon>
        <taxon>Pseudomonadati</taxon>
        <taxon>Pseudomonadota</taxon>
        <taxon>Gammaproteobacteria</taxon>
        <taxon>Candidatus Competibacteraceae</taxon>
        <taxon>Plasticicumulans</taxon>
    </lineage>
</organism>
<dbReference type="SUPFAM" id="SSF55424">
    <property type="entry name" value="FAD/NAD-linked reductases, dimerisation (C-terminal) domain"/>
    <property type="match status" value="1"/>
</dbReference>
<keyword evidence="8" id="KW-0547">Nucleotide-binding</keyword>
<evidence type="ECO:0000259" key="11">
    <source>
        <dbReference type="Pfam" id="PF02852"/>
    </source>
</evidence>
<feature type="domain" description="FAD/NAD(P)-binding" evidence="12">
    <location>
        <begin position="8"/>
        <end position="322"/>
    </location>
</feature>
<keyword evidence="6" id="KW-1015">Disulfide bond</keyword>
<gene>
    <name evidence="13" type="ORF">EV699_12212</name>
</gene>
<dbReference type="SUPFAM" id="SSF51905">
    <property type="entry name" value="FAD/NAD(P)-binding domain"/>
    <property type="match status" value="1"/>
</dbReference>
<evidence type="ECO:0000313" key="14">
    <source>
        <dbReference type="Proteomes" id="UP000295765"/>
    </source>
</evidence>
<dbReference type="PRINTS" id="PR00411">
    <property type="entry name" value="PNDRDTASEI"/>
</dbReference>
<dbReference type="Proteomes" id="UP000295765">
    <property type="component" value="Unassembled WGS sequence"/>
</dbReference>
<feature type="binding site" evidence="8">
    <location>
        <begin position="178"/>
        <end position="185"/>
    </location>
    <ligand>
        <name>NAD(+)</name>
        <dbReference type="ChEBI" id="CHEBI:57540"/>
    </ligand>
</feature>
<feature type="binding site" evidence="8">
    <location>
        <position position="308"/>
    </location>
    <ligand>
        <name>FAD</name>
        <dbReference type="ChEBI" id="CHEBI:57692"/>
    </ligand>
</feature>
<dbReference type="PANTHER" id="PTHR43014">
    <property type="entry name" value="MERCURIC REDUCTASE"/>
    <property type="match status" value="1"/>
</dbReference>
<dbReference type="GO" id="GO:0003955">
    <property type="term" value="F:NAD(P)H dehydrogenase (quinone) activity"/>
    <property type="evidence" value="ECO:0007669"/>
    <property type="project" value="TreeGrafter"/>
</dbReference>
<dbReference type="FunFam" id="3.30.390.30:FF:000001">
    <property type="entry name" value="Dihydrolipoyl dehydrogenase"/>
    <property type="match status" value="1"/>
</dbReference>
<evidence type="ECO:0000256" key="3">
    <source>
        <dbReference type="ARBA" id="ARBA00022827"/>
    </source>
</evidence>
<evidence type="ECO:0000256" key="10">
    <source>
        <dbReference type="RuleBase" id="RU003691"/>
    </source>
</evidence>
<comment type="cofactor">
    <cofactor evidence="8">
        <name>FAD</name>
        <dbReference type="ChEBI" id="CHEBI:57692"/>
    </cofactor>
    <text evidence="8">Binds 1 FAD per subunit.</text>
</comment>
<protein>
    <submittedName>
        <fullName evidence="13">Pyruvate/2-oxoglutarate dehydrogenase complex dihydrolipoamide dehydrogenase (E3) component</fullName>
    </submittedName>
</protein>
<dbReference type="InterPro" id="IPR023753">
    <property type="entry name" value="FAD/NAD-binding_dom"/>
</dbReference>
<dbReference type="PRINTS" id="PR00368">
    <property type="entry name" value="FADPNR"/>
</dbReference>
<dbReference type="RefSeq" id="WP_132545013.1">
    <property type="nucleotide sequence ID" value="NZ_SLWY01000022.1"/>
</dbReference>
<dbReference type="InterPro" id="IPR016156">
    <property type="entry name" value="FAD/NAD-linked_Rdtase_dimer_sf"/>
</dbReference>
<keyword evidence="14" id="KW-1185">Reference proteome</keyword>
<dbReference type="OrthoDB" id="9800167at2"/>
<keyword evidence="2 10" id="KW-0285">Flavoprotein</keyword>
<dbReference type="Pfam" id="PF02852">
    <property type="entry name" value="Pyr_redox_dim"/>
    <property type="match status" value="1"/>
</dbReference>
<dbReference type="GO" id="GO:0016668">
    <property type="term" value="F:oxidoreductase activity, acting on a sulfur group of donors, NAD(P) as acceptor"/>
    <property type="evidence" value="ECO:0007669"/>
    <property type="project" value="InterPro"/>
</dbReference>
<keyword evidence="8" id="KW-0520">NAD</keyword>
<dbReference type="Gene3D" id="3.50.50.60">
    <property type="entry name" value="FAD/NAD(P)-binding domain"/>
    <property type="match status" value="2"/>
</dbReference>
<dbReference type="PIRSF" id="PIRSF000350">
    <property type="entry name" value="Mercury_reductase_MerA"/>
    <property type="match status" value="1"/>
</dbReference>
<feature type="binding site" evidence="8">
    <location>
        <position position="53"/>
    </location>
    <ligand>
        <name>FAD</name>
        <dbReference type="ChEBI" id="CHEBI:57692"/>
    </ligand>
</feature>
<dbReference type="InterPro" id="IPR004099">
    <property type="entry name" value="Pyr_nucl-diS_OxRdtase_dimer"/>
</dbReference>
<evidence type="ECO:0000256" key="5">
    <source>
        <dbReference type="ARBA" id="ARBA00023002"/>
    </source>
</evidence>
<evidence type="ECO:0000256" key="6">
    <source>
        <dbReference type="ARBA" id="ARBA00023157"/>
    </source>
</evidence>
<evidence type="ECO:0000259" key="12">
    <source>
        <dbReference type="Pfam" id="PF07992"/>
    </source>
</evidence>
<dbReference type="Gene3D" id="3.30.390.30">
    <property type="match status" value="1"/>
</dbReference>
<dbReference type="InterPro" id="IPR012999">
    <property type="entry name" value="Pyr_OxRdtase_I_AS"/>
</dbReference>
<keyword evidence="13" id="KW-0670">Pyruvate</keyword>
<feature type="disulfide bond" description="Redox-active" evidence="9">
    <location>
        <begin position="44"/>
        <end position="49"/>
    </location>
</feature>